<comment type="similarity">
    <text evidence="1">Belongs to the TRAFAC class myosin-kinesin ATPase superfamily. Kinesin family.</text>
</comment>
<protein>
    <recommendedName>
        <fullName evidence="3">Kinesin motor domain-containing protein</fullName>
    </recommendedName>
</protein>
<proteinExistence type="inferred from homology"/>
<dbReference type="InterPro" id="IPR056524">
    <property type="entry name" value="KIF6/9_C"/>
</dbReference>
<evidence type="ECO:0000256" key="1">
    <source>
        <dbReference type="PROSITE-ProRule" id="PRU00283"/>
    </source>
</evidence>
<dbReference type="Pfam" id="PF23735">
    <property type="entry name" value="KIF9"/>
    <property type="match status" value="1"/>
</dbReference>
<dbReference type="Proteomes" id="UP000689195">
    <property type="component" value="Unassembled WGS sequence"/>
</dbReference>
<dbReference type="SMART" id="SM00129">
    <property type="entry name" value="KISc"/>
    <property type="match status" value="1"/>
</dbReference>
<gene>
    <name evidence="4" type="ORF">PPENT_87.1.T0930090</name>
</gene>
<dbReference type="GO" id="GO:0003777">
    <property type="term" value="F:microtubule motor activity"/>
    <property type="evidence" value="ECO:0007669"/>
    <property type="project" value="InterPro"/>
</dbReference>
<evidence type="ECO:0000259" key="3">
    <source>
        <dbReference type="PROSITE" id="PS50067"/>
    </source>
</evidence>
<keyword evidence="5" id="KW-1185">Reference proteome</keyword>
<dbReference type="PANTHER" id="PTHR47968:SF67">
    <property type="entry name" value="KINESIN MOTOR DOMAIN-CONTAINING PROTEIN"/>
    <property type="match status" value="1"/>
</dbReference>
<dbReference type="GO" id="GO:0008017">
    <property type="term" value="F:microtubule binding"/>
    <property type="evidence" value="ECO:0007669"/>
    <property type="project" value="InterPro"/>
</dbReference>
<feature type="domain" description="Kinesin motor" evidence="3">
    <location>
        <begin position="6"/>
        <end position="344"/>
    </location>
</feature>
<dbReference type="InterPro" id="IPR027640">
    <property type="entry name" value="Kinesin-like_fam"/>
</dbReference>
<comment type="caution">
    <text evidence="4">The sequence shown here is derived from an EMBL/GenBank/DDBJ whole genome shotgun (WGS) entry which is preliminary data.</text>
</comment>
<dbReference type="InterPro" id="IPR001752">
    <property type="entry name" value="Kinesin_motor_dom"/>
</dbReference>
<evidence type="ECO:0000313" key="4">
    <source>
        <dbReference type="EMBL" id="CAD8189214.1"/>
    </source>
</evidence>
<keyword evidence="1" id="KW-0067">ATP-binding</keyword>
<name>A0A8S1WG58_9CILI</name>
<dbReference type="Pfam" id="PF00225">
    <property type="entry name" value="Kinesin"/>
    <property type="match status" value="1"/>
</dbReference>
<keyword evidence="1" id="KW-0505">Motor protein</keyword>
<keyword evidence="1" id="KW-0547">Nucleotide-binding</keyword>
<reference evidence="4" key="1">
    <citation type="submission" date="2021-01" db="EMBL/GenBank/DDBJ databases">
        <authorList>
            <consortium name="Genoscope - CEA"/>
            <person name="William W."/>
        </authorList>
    </citation>
    <scope>NUCLEOTIDE SEQUENCE</scope>
</reference>
<keyword evidence="2" id="KW-0175">Coiled coil</keyword>
<dbReference type="AlphaFoldDB" id="A0A8S1WG58"/>
<dbReference type="OrthoDB" id="3176171at2759"/>
<dbReference type="PROSITE" id="PS50067">
    <property type="entry name" value="KINESIN_MOTOR_2"/>
    <property type="match status" value="1"/>
</dbReference>
<evidence type="ECO:0000256" key="2">
    <source>
        <dbReference type="SAM" id="Coils"/>
    </source>
</evidence>
<dbReference type="PANTHER" id="PTHR47968">
    <property type="entry name" value="CENTROMERE PROTEIN E"/>
    <property type="match status" value="1"/>
</dbReference>
<evidence type="ECO:0000313" key="5">
    <source>
        <dbReference type="Proteomes" id="UP000689195"/>
    </source>
</evidence>
<organism evidence="4 5">
    <name type="scientific">Paramecium pentaurelia</name>
    <dbReference type="NCBI Taxonomy" id="43138"/>
    <lineage>
        <taxon>Eukaryota</taxon>
        <taxon>Sar</taxon>
        <taxon>Alveolata</taxon>
        <taxon>Ciliophora</taxon>
        <taxon>Intramacronucleata</taxon>
        <taxon>Oligohymenophorea</taxon>
        <taxon>Peniculida</taxon>
        <taxon>Parameciidae</taxon>
        <taxon>Paramecium</taxon>
    </lineage>
</organism>
<feature type="binding site" evidence="1">
    <location>
        <begin position="93"/>
        <end position="100"/>
    </location>
    <ligand>
        <name>ATP</name>
        <dbReference type="ChEBI" id="CHEBI:30616"/>
    </ligand>
</feature>
<sequence length="768" mass="87121">MSKSSVIDVFLRVRPTKNPSNLFKLNKDEGTAEFTIPKNPDQGYINNQIEKHTFNFAGVFPTDTTQEEIFDKIARDVVDSAIEGYNGTIFAYGQTGSGKTYSMTGNPEARSSAGIIPRTLYHIYDYARREQELIIDVTISYLEIYGGSGYDLLVADNRSRNLHDLPKVQAMATANGQTILQGLSLKKAQTEEDALNLLFIGEQNRVIAETPKNDASTRSHCIFIVILECRKPTSDVKTVSKLCLVDLSGSERIGKTGVEGILQREATGINLSLHFLELVIDCLNRQANGENIHIPYRDSLMTLVLKDSLGGNCKTRMIATMSSEPEDLPESICTCRFAGRVANIKNKVTRNEAVDPFIIIEKLKRENQQLKAELAMIKGQSIKDHLESYEIDECKKKVDEFLNSEDPAAILVVNDYLKMNECFFQLKHMLRNLNKKGQSQPVVQQPQPQAITNNTVEVQQLNDEVLRLKQLIIQRDNEIMILLNLIQKGKGSNANQSLVLQGPISEQPEIQQANTSSILQPIEFPKQAEIDRQSQILTEKPAVKKQNFMQGSLDSEPMSQTTKTTNNAQFKELNGMLAEPINITNDQLLDRNSALEMFRKSYRKAQAQEDLKQELQEKMMTSKELGLFINNQRNVISQLKDKIEQSRKEQVLLGLVNSDPNQVSTEEEKLIAEYNKQKDIYKQSFDKLKQLKAEVERMSTQLKHSREKMQQDFEKWIDMMLKQRNLSMAATSVLSDFKNLSQKGGEDVNSMVQQFYKNKEICNQLLQK</sequence>
<feature type="coiled-coil region" evidence="2">
    <location>
        <begin position="604"/>
        <end position="708"/>
    </location>
</feature>
<dbReference type="EMBL" id="CAJJDO010000093">
    <property type="protein sequence ID" value="CAD8189214.1"/>
    <property type="molecule type" value="Genomic_DNA"/>
</dbReference>
<dbReference type="GO" id="GO:0005524">
    <property type="term" value="F:ATP binding"/>
    <property type="evidence" value="ECO:0007669"/>
    <property type="project" value="UniProtKB-UniRule"/>
</dbReference>
<accession>A0A8S1WG58</accession>
<dbReference type="GO" id="GO:0007018">
    <property type="term" value="P:microtubule-based movement"/>
    <property type="evidence" value="ECO:0007669"/>
    <property type="project" value="InterPro"/>
</dbReference>